<dbReference type="InterPro" id="IPR001563">
    <property type="entry name" value="Peptidase_S10"/>
</dbReference>
<keyword evidence="3" id="KW-0645">Protease</keyword>
<keyword evidence="9" id="KW-1185">Reference proteome</keyword>
<keyword evidence="5" id="KW-0378">Hydrolase</keyword>
<proteinExistence type="inferred from homology"/>
<dbReference type="OrthoDB" id="443318at2759"/>
<protein>
    <submittedName>
        <fullName evidence="8">Uncharacterized protein</fullName>
    </submittedName>
</protein>
<dbReference type="EMBL" id="SKBQ01000027">
    <property type="protein sequence ID" value="TPX14617.1"/>
    <property type="molecule type" value="Genomic_DNA"/>
</dbReference>
<evidence type="ECO:0000256" key="4">
    <source>
        <dbReference type="ARBA" id="ARBA00022729"/>
    </source>
</evidence>
<evidence type="ECO:0000313" key="9">
    <source>
        <dbReference type="Proteomes" id="UP000319257"/>
    </source>
</evidence>
<evidence type="ECO:0000256" key="7">
    <source>
        <dbReference type="SAM" id="SignalP"/>
    </source>
</evidence>
<dbReference type="SUPFAM" id="SSF53474">
    <property type="entry name" value="alpha/beta-Hydrolases"/>
    <property type="match status" value="1"/>
</dbReference>
<dbReference type="STRING" id="1093900.A0A507B4E7"/>
<dbReference type="AlphaFoldDB" id="A0A507B4E7"/>
<dbReference type="PRINTS" id="PR00724">
    <property type="entry name" value="CRBOXYPTASEC"/>
</dbReference>
<feature type="chain" id="PRO_5021299783" evidence="7">
    <location>
        <begin position="22"/>
        <end position="661"/>
    </location>
</feature>
<dbReference type="Pfam" id="PF00450">
    <property type="entry name" value="Peptidase_S10"/>
    <property type="match status" value="1"/>
</dbReference>
<evidence type="ECO:0000313" key="8">
    <source>
        <dbReference type="EMBL" id="TPX14617.1"/>
    </source>
</evidence>
<dbReference type="PANTHER" id="PTHR11802">
    <property type="entry name" value="SERINE PROTEASE FAMILY S10 SERINE CARBOXYPEPTIDASE"/>
    <property type="match status" value="1"/>
</dbReference>
<evidence type="ECO:0000256" key="2">
    <source>
        <dbReference type="ARBA" id="ARBA00022645"/>
    </source>
</evidence>
<feature type="signal peptide" evidence="7">
    <location>
        <begin position="1"/>
        <end position="21"/>
    </location>
</feature>
<dbReference type="GeneID" id="41972756"/>
<keyword evidence="6" id="KW-0325">Glycoprotein</keyword>
<dbReference type="GO" id="GO:0006508">
    <property type="term" value="P:proteolysis"/>
    <property type="evidence" value="ECO:0007669"/>
    <property type="project" value="UniProtKB-KW"/>
</dbReference>
<comment type="caution">
    <text evidence="8">The sequence shown here is derived from an EMBL/GenBank/DDBJ whole genome shotgun (WGS) entry which is preliminary data.</text>
</comment>
<dbReference type="PANTHER" id="PTHR11802:SF189">
    <property type="entry name" value="CARBOXYPEPTIDASE"/>
    <property type="match status" value="1"/>
</dbReference>
<organism evidence="8 9">
    <name type="scientific">Thyridium curvatum</name>
    <dbReference type="NCBI Taxonomy" id="1093900"/>
    <lineage>
        <taxon>Eukaryota</taxon>
        <taxon>Fungi</taxon>
        <taxon>Dikarya</taxon>
        <taxon>Ascomycota</taxon>
        <taxon>Pezizomycotina</taxon>
        <taxon>Sordariomycetes</taxon>
        <taxon>Sordariomycetidae</taxon>
        <taxon>Thyridiales</taxon>
        <taxon>Thyridiaceae</taxon>
        <taxon>Thyridium</taxon>
    </lineage>
</organism>
<name>A0A507B4E7_9PEZI</name>
<dbReference type="InterPro" id="IPR029058">
    <property type="entry name" value="AB_hydrolase_fold"/>
</dbReference>
<evidence type="ECO:0000256" key="6">
    <source>
        <dbReference type="ARBA" id="ARBA00023180"/>
    </source>
</evidence>
<keyword evidence="2" id="KW-0121">Carboxypeptidase</keyword>
<comment type="similarity">
    <text evidence="1">Belongs to the peptidase S10 family.</text>
</comment>
<evidence type="ECO:0000256" key="3">
    <source>
        <dbReference type="ARBA" id="ARBA00022670"/>
    </source>
</evidence>
<dbReference type="RefSeq" id="XP_030996328.1">
    <property type="nucleotide sequence ID" value="XM_031139817.1"/>
</dbReference>
<evidence type="ECO:0000256" key="1">
    <source>
        <dbReference type="ARBA" id="ARBA00009431"/>
    </source>
</evidence>
<gene>
    <name evidence="8" type="ORF">E0L32_005309</name>
</gene>
<sequence>MRYSVIPILLGALGLFKASLAQSTFPPEPEGLTEILSQRWPGASITYKQTSICETTTGVKAWSGYVHLPPSVLNKVPDMSVTYDVNLFFWYFEARNNARTAPTSIYLGGGPGYTSFDPMSGFPCNINKDSNSTTLNPFSWNTDVNMLYIDQPVGAGFSYSVRQNGTLNLLQRAQNRGPLFSPLQNGEPLPKTNATLLAATLDSRTLETTQNTTTQAARTLWQFAQVWFQDKLTYSVQYGGFWSTAFFSYVVDQNKLISSQQHKVANATALRLGTLGIGNGCIDIEAQAASFPQMAWNNTYGVQSYPEEVYDLVMGNLTAPEIGCYDRVKQCRKARADGDPTSQGNNNTVNEACMAASTVCFDVVMGSYNAVSNRSTFDILHLRTAGDEPIYFEGFFNQRWVQKDLGVRVNFTSTDYSYPAAVFGLTGAAMIQDKSLLENVLDNGFSVALVYGDRDYECNWIGVENISLTVNYPSASAFRSAGYADIVTNSSYNGGLVRQHGNVSFSRVFDAGHAVAAYQPETVYQIFQRSMFGKDVATGKIVADQGYSSNGSPSTWARKNKVPEVTDANMCYSQVPTDTCTDEQLQALADGTAVVKDFIVQSPLGARLDPITGAVIPVMASGSGNGNGTSGNGHSSGASVSLVGSFRLAVAIGSALVWCLA</sequence>
<reference evidence="8 9" key="1">
    <citation type="submission" date="2019-06" db="EMBL/GenBank/DDBJ databases">
        <title>Draft genome sequence of the filamentous fungus Phialemoniopsis curvata isolated from diesel fuel.</title>
        <authorList>
            <person name="Varaljay V.A."/>
            <person name="Lyon W.J."/>
            <person name="Crouch A.L."/>
            <person name="Drake C.E."/>
            <person name="Hollomon J.M."/>
            <person name="Nadeau L.J."/>
            <person name="Nunn H.S."/>
            <person name="Stevenson B.S."/>
            <person name="Bojanowski C.L."/>
            <person name="Crookes-Goodson W.J."/>
        </authorList>
    </citation>
    <scope>NUCLEOTIDE SEQUENCE [LARGE SCALE GENOMIC DNA]</scope>
    <source>
        <strain evidence="8 9">D216</strain>
    </source>
</reference>
<dbReference type="InParanoid" id="A0A507B4E7"/>
<dbReference type="Gene3D" id="3.40.50.1820">
    <property type="entry name" value="alpha/beta hydrolase"/>
    <property type="match status" value="1"/>
</dbReference>
<dbReference type="Proteomes" id="UP000319257">
    <property type="component" value="Unassembled WGS sequence"/>
</dbReference>
<dbReference type="GO" id="GO:0000324">
    <property type="term" value="C:fungal-type vacuole"/>
    <property type="evidence" value="ECO:0007669"/>
    <property type="project" value="TreeGrafter"/>
</dbReference>
<evidence type="ECO:0000256" key="5">
    <source>
        <dbReference type="ARBA" id="ARBA00022801"/>
    </source>
</evidence>
<keyword evidence="4 7" id="KW-0732">Signal</keyword>
<accession>A0A507B4E7</accession>
<dbReference type="GO" id="GO:0004185">
    <property type="term" value="F:serine-type carboxypeptidase activity"/>
    <property type="evidence" value="ECO:0007669"/>
    <property type="project" value="InterPro"/>
</dbReference>